<dbReference type="InterPro" id="IPR006311">
    <property type="entry name" value="TAT_signal"/>
</dbReference>
<evidence type="ECO:0000259" key="2">
    <source>
        <dbReference type="Pfam" id="PF17131"/>
    </source>
</evidence>
<proteinExistence type="predicted"/>
<feature type="chain" id="PRO_5002635300" evidence="1">
    <location>
        <begin position="34"/>
        <end position="269"/>
    </location>
</feature>
<organism evidence="3 4">
    <name type="scientific">Azoarcus sp. (strain BH72)</name>
    <dbReference type="NCBI Taxonomy" id="418699"/>
    <lineage>
        <taxon>Bacteria</taxon>
        <taxon>Pseudomonadati</taxon>
        <taxon>Pseudomonadota</taxon>
        <taxon>Betaproteobacteria</taxon>
        <taxon>Rhodocyclales</taxon>
        <taxon>Zoogloeaceae</taxon>
        <taxon>Azoarcus</taxon>
    </lineage>
</organism>
<accession>A1K1H0</accession>
<reference evidence="3 4" key="1">
    <citation type="journal article" date="2006" name="Nat. Biotechnol.">
        <title>Complete genome of the mutualistic, N2-fixing grass endophyte Azoarcus sp. strain BH72.</title>
        <authorList>
            <person name="Krause A."/>
            <person name="Ramakumar A."/>
            <person name="Bartels D."/>
            <person name="Battistoni F."/>
            <person name="Bekel T."/>
            <person name="Boch J."/>
            <person name="Boehm M."/>
            <person name="Friedrich F."/>
            <person name="Hurek T."/>
            <person name="Krause L."/>
            <person name="Linke B."/>
            <person name="McHardy A.C."/>
            <person name="Sarkar A."/>
            <person name="Schneiker S."/>
            <person name="Syed A.A."/>
            <person name="Thauer R."/>
            <person name="Vorhoelter F.-J."/>
            <person name="Weidner S."/>
            <person name="Puehler A."/>
            <person name="Reinhold-Hurek B."/>
            <person name="Kaiser O."/>
            <person name="Goesmann A."/>
        </authorList>
    </citation>
    <scope>NUCLEOTIDE SEQUENCE [LARGE SCALE GENOMIC DNA]</scope>
    <source>
        <strain evidence="3 4">BH72</strain>
    </source>
</reference>
<dbReference type="InterPro" id="IPR033399">
    <property type="entry name" value="TP_0789-like"/>
</dbReference>
<keyword evidence="4" id="KW-1185">Reference proteome</keyword>
<feature type="signal peptide" evidence="1">
    <location>
        <begin position="1"/>
        <end position="33"/>
    </location>
</feature>
<dbReference type="RefSeq" id="WP_011763794.1">
    <property type="nucleotide sequence ID" value="NC_008702.1"/>
</dbReference>
<dbReference type="KEGG" id="azo:azo0057"/>
<dbReference type="HOGENOM" id="CLU_081285_2_0_4"/>
<dbReference type="Gene3D" id="2.50.20.10">
    <property type="entry name" value="Lipoprotein localisation LolA/LolB/LppX"/>
    <property type="match status" value="1"/>
</dbReference>
<evidence type="ECO:0000313" key="3">
    <source>
        <dbReference type="EMBL" id="CAL92675.1"/>
    </source>
</evidence>
<evidence type="ECO:0000313" key="4">
    <source>
        <dbReference type="Proteomes" id="UP000002588"/>
    </source>
</evidence>
<dbReference type="EMBL" id="AM406670">
    <property type="protein sequence ID" value="CAL92675.1"/>
    <property type="molecule type" value="Genomic_DNA"/>
</dbReference>
<dbReference type="STRING" id="62928.azo0057"/>
<dbReference type="Pfam" id="PF17131">
    <property type="entry name" value="LolA_like"/>
    <property type="match status" value="1"/>
</dbReference>
<dbReference type="InterPro" id="IPR011220">
    <property type="entry name" value="UCP028205"/>
</dbReference>
<name>A1K1H0_AZOSB</name>
<feature type="domain" description="Uncharacterized protein TP-0789" evidence="2">
    <location>
        <begin position="88"/>
        <end position="264"/>
    </location>
</feature>
<sequence length="269" mass="30057">MRDVLFPRGGRRRLLLAACCLAAGAALPGWVRADDDALALLAGSDRVRNLPGSFSVQIALTEFRHGKQTGSSVLTVYSRPAPDSGQYNNLVRFVAPARDAGKLMLRRGLDLWFHDPASGASVRISPQQRLLGQASNGDVMSTNLARDYRAELLGRESLRDGEGQPREAARLRLTALRDDVPYPLADYWIEPGSHHPLMARYHSAEGRLLKTAYFRKYREVLGVLRPTETVIIDGLDPDWVTLMQLSRHTAREVPEAWLQRDYLPRFSGE</sequence>
<dbReference type="CDD" id="cd16329">
    <property type="entry name" value="LolA_like"/>
    <property type="match status" value="1"/>
</dbReference>
<dbReference type="PROSITE" id="PS51318">
    <property type="entry name" value="TAT"/>
    <property type="match status" value="1"/>
</dbReference>
<protein>
    <submittedName>
        <fullName evidence="3">Conserved hypothetical secreted protein</fullName>
    </submittedName>
</protein>
<keyword evidence="1" id="KW-0732">Signal</keyword>
<evidence type="ECO:0000256" key="1">
    <source>
        <dbReference type="SAM" id="SignalP"/>
    </source>
</evidence>
<dbReference type="AlphaFoldDB" id="A1K1H0"/>
<dbReference type="eggNOG" id="COG2834">
    <property type="taxonomic scope" value="Bacteria"/>
</dbReference>
<dbReference type="Proteomes" id="UP000002588">
    <property type="component" value="Chromosome"/>
</dbReference>
<dbReference type="PIRSF" id="PIRSF028205">
    <property type="entry name" value="UCP028205"/>
    <property type="match status" value="1"/>
</dbReference>
<gene>
    <name evidence="3" type="ordered locus">azo0057</name>
</gene>